<dbReference type="InterPro" id="IPR002915">
    <property type="entry name" value="DeoC/FbaB/LacD_aldolase"/>
</dbReference>
<dbReference type="EC" id="4.1.2.4" evidence="3"/>
<proteinExistence type="inferred from homology"/>
<dbReference type="Pfam" id="PF01791">
    <property type="entry name" value="DeoC"/>
    <property type="match status" value="1"/>
</dbReference>
<dbReference type="NCBIfam" id="TIGR00126">
    <property type="entry name" value="deoC"/>
    <property type="match status" value="1"/>
</dbReference>
<dbReference type="PANTHER" id="PTHR10889:SF3">
    <property type="entry name" value="DEOXYRIBOSE-PHOSPHATE ALDOLASE"/>
    <property type="match status" value="1"/>
</dbReference>
<protein>
    <recommendedName>
        <fullName evidence="3">deoxyribose-phosphate aldolase</fullName>
        <ecNumber evidence="3">4.1.2.4</ecNumber>
    </recommendedName>
    <alternativeName>
        <fullName evidence="7">2-deoxy-D-ribose 5-phosphate aldolase</fullName>
    </alternativeName>
    <alternativeName>
        <fullName evidence="6">Phosphodeoxyriboaldolase</fullName>
    </alternativeName>
</protein>
<evidence type="ECO:0000256" key="5">
    <source>
        <dbReference type="ARBA" id="ARBA00023270"/>
    </source>
</evidence>
<dbReference type="EMBL" id="JASJQH010000385">
    <property type="protein sequence ID" value="KAK9764680.1"/>
    <property type="molecule type" value="Genomic_DNA"/>
</dbReference>
<dbReference type="InterPro" id="IPR011343">
    <property type="entry name" value="DeoC"/>
</dbReference>
<name>A0ABR2WT83_9FUNG</name>
<dbReference type="Proteomes" id="UP001479436">
    <property type="component" value="Unassembled WGS sequence"/>
</dbReference>
<accession>A0ABR2WT83</accession>
<evidence type="ECO:0000256" key="7">
    <source>
        <dbReference type="ARBA" id="ARBA00032755"/>
    </source>
</evidence>
<dbReference type="SUPFAM" id="SSF51569">
    <property type="entry name" value="Aldolase"/>
    <property type="match status" value="1"/>
</dbReference>
<keyword evidence="5" id="KW-0704">Schiff base</keyword>
<comment type="similarity">
    <text evidence="2">Belongs to the DeoC/FbaB aldolase family. DeoC type 2 subfamily.</text>
</comment>
<comment type="caution">
    <text evidence="9">The sequence shown here is derived from an EMBL/GenBank/DDBJ whole genome shotgun (WGS) entry which is preliminary data.</text>
</comment>
<evidence type="ECO:0000256" key="4">
    <source>
        <dbReference type="ARBA" id="ARBA00023239"/>
    </source>
</evidence>
<dbReference type="InterPro" id="IPR013785">
    <property type="entry name" value="Aldolase_TIM"/>
</dbReference>
<comment type="pathway">
    <text evidence="1">Carbohydrate degradation; 2-deoxy-D-ribose 1-phosphate degradation; D-glyceraldehyde 3-phosphate and acetaldehyde from 2-deoxy-alpha-D-ribose 1-phosphate: step 2/2.</text>
</comment>
<gene>
    <name evidence="9" type="ORF">K7432_007627</name>
</gene>
<evidence type="ECO:0000313" key="10">
    <source>
        <dbReference type="Proteomes" id="UP001479436"/>
    </source>
</evidence>
<dbReference type="Gene3D" id="3.20.20.70">
    <property type="entry name" value="Aldolase class I"/>
    <property type="match status" value="1"/>
</dbReference>
<dbReference type="PANTHER" id="PTHR10889">
    <property type="entry name" value="DEOXYRIBOSE-PHOSPHATE ALDOLASE"/>
    <property type="match status" value="1"/>
</dbReference>
<evidence type="ECO:0000256" key="3">
    <source>
        <dbReference type="ARBA" id="ARBA00012515"/>
    </source>
</evidence>
<evidence type="ECO:0000313" key="9">
    <source>
        <dbReference type="EMBL" id="KAK9764680.1"/>
    </source>
</evidence>
<keyword evidence="10" id="KW-1185">Reference proteome</keyword>
<organism evidence="9 10">
    <name type="scientific">Basidiobolus ranarum</name>
    <dbReference type="NCBI Taxonomy" id="34480"/>
    <lineage>
        <taxon>Eukaryota</taxon>
        <taxon>Fungi</taxon>
        <taxon>Fungi incertae sedis</taxon>
        <taxon>Zoopagomycota</taxon>
        <taxon>Entomophthoromycotina</taxon>
        <taxon>Basidiobolomycetes</taxon>
        <taxon>Basidiobolales</taxon>
        <taxon>Basidiobolaceae</taxon>
        <taxon>Basidiobolus</taxon>
    </lineage>
</organism>
<dbReference type="SMART" id="SM01133">
    <property type="entry name" value="DeoC"/>
    <property type="match status" value="1"/>
</dbReference>
<dbReference type="PIRSF" id="PIRSF001357">
    <property type="entry name" value="DeoC"/>
    <property type="match status" value="1"/>
</dbReference>
<evidence type="ECO:0000256" key="1">
    <source>
        <dbReference type="ARBA" id="ARBA00004816"/>
    </source>
</evidence>
<evidence type="ECO:0000256" key="2">
    <source>
        <dbReference type="ARBA" id="ARBA00009473"/>
    </source>
</evidence>
<sequence>MSRSDLLQAALSQKSSSFYARLALSTLDFTSLNDNDSNETIMVLCKHALSSPEPVAAICVYAQFAGLVRKAFQENQYHANVATVVNFPHGTNSIEEVIAETKGCLDDVDEVDLVWPFDKYIQGDKEAACKMISEIKKTILEYNQTIPSQRNPVQLKVILETSAFPGEMIYDACVDSIRAGADFLKTSTGKHSAGGATLEVAYDMLRAIKDVKDQDGKNANIKISGGVKTVDQAAAYIWLAERFMSGSDEALTEGKEKERWVNAKRFRIGASGVFDELVHVLEPDSERMVQGGSNY</sequence>
<evidence type="ECO:0000256" key="6">
    <source>
        <dbReference type="ARBA" id="ARBA00031814"/>
    </source>
</evidence>
<keyword evidence="4" id="KW-0456">Lyase</keyword>
<comment type="catalytic activity">
    <reaction evidence="8">
        <text>2-deoxy-D-ribose 5-phosphate = D-glyceraldehyde 3-phosphate + acetaldehyde</text>
        <dbReference type="Rhea" id="RHEA:12821"/>
        <dbReference type="ChEBI" id="CHEBI:15343"/>
        <dbReference type="ChEBI" id="CHEBI:59776"/>
        <dbReference type="ChEBI" id="CHEBI:62877"/>
        <dbReference type="EC" id="4.1.2.4"/>
    </reaction>
</comment>
<reference evidence="9 10" key="1">
    <citation type="submission" date="2023-04" db="EMBL/GenBank/DDBJ databases">
        <title>Genome of Basidiobolus ranarum AG-B5.</title>
        <authorList>
            <person name="Stajich J.E."/>
            <person name="Carter-House D."/>
            <person name="Gryganskyi A."/>
        </authorList>
    </citation>
    <scope>NUCLEOTIDE SEQUENCE [LARGE SCALE GENOMIC DNA]</scope>
    <source>
        <strain evidence="9 10">AG-B5</strain>
    </source>
</reference>
<evidence type="ECO:0000256" key="8">
    <source>
        <dbReference type="ARBA" id="ARBA00048791"/>
    </source>
</evidence>